<evidence type="ECO:0000313" key="1">
    <source>
        <dbReference type="EMBL" id="KAI8421404.1"/>
    </source>
</evidence>
<keyword evidence="2" id="KW-1185">Reference proteome</keyword>
<protein>
    <submittedName>
        <fullName evidence="1">Uncharacterized protein</fullName>
    </submittedName>
</protein>
<dbReference type="EMBL" id="CM046116">
    <property type="protein sequence ID" value="KAI8421404.1"/>
    <property type="molecule type" value="Genomic_DNA"/>
</dbReference>
<dbReference type="Proteomes" id="UP001064048">
    <property type="component" value="Chromosome 16"/>
</dbReference>
<comment type="caution">
    <text evidence="1">The sequence shown here is derived from an EMBL/GenBank/DDBJ whole genome shotgun (WGS) entry which is preliminary data.</text>
</comment>
<sequence length="196" mass="22516">MEIKTKPDSEKKASSQFHCILTKIGTVWNDNRGKPELFQPSKFALVGEIQDYDLNNKNCLCPRLGVLRTELGVPEPLLRLPQALHELITLVEHRHHKLLEIRILPRKLRTPLADTAKGTTLSLLDSELEQFFQISSKLVKFCSDYETQMCTQTDCTEQLYPDRREAIRKIEKLSRNVNVIVTVTRNGAKIAMNYLL</sequence>
<accession>A0ACC0JBE0</accession>
<organism evidence="1 2">
    <name type="scientific">Choristoneura fumiferana</name>
    <name type="common">Spruce budworm moth</name>
    <name type="synonym">Archips fumiferana</name>
    <dbReference type="NCBI Taxonomy" id="7141"/>
    <lineage>
        <taxon>Eukaryota</taxon>
        <taxon>Metazoa</taxon>
        <taxon>Ecdysozoa</taxon>
        <taxon>Arthropoda</taxon>
        <taxon>Hexapoda</taxon>
        <taxon>Insecta</taxon>
        <taxon>Pterygota</taxon>
        <taxon>Neoptera</taxon>
        <taxon>Endopterygota</taxon>
        <taxon>Lepidoptera</taxon>
        <taxon>Glossata</taxon>
        <taxon>Ditrysia</taxon>
        <taxon>Tortricoidea</taxon>
        <taxon>Tortricidae</taxon>
        <taxon>Tortricinae</taxon>
        <taxon>Choristoneura</taxon>
    </lineage>
</organism>
<evidence type="ECO:0000313" key="2">
    <source>
        <dbReference type="Proteomes" id="UP001064048"/>
    </source>
</evidence>
<name>A0ACC0JBE0_CHOFU</name>
<proteinExistence type="predicted"/>
<gene>
    <name evidence="1" type="ORF">MSG28_009479</name>
</gene>
<reference evidence="1 2" key="1">
    <citation type="journal article" date="2022" name="Genome Biol. Evol.">
        <title>The Spruce Budworm Genome: Reconstructing the Evolutionary History of Antifreeze Proteins.</title>
        <authorList>
            <person name="Beliveau C."/>
            <person name="Gagne P."/>
            <person name="Picq S."/>
            <person name="Vernygora O."/>
            <person name="Keeling C.I."/>
            <person name="Pinkney K."/>
            <person name="Doucet D."/>
            <person name="Wen F."/>
            <person name="Johnston J.S."/>
            <person name="Maaroufi H."/>
            <person name="Boyle B."/>
            <person name="Laroche J."/>
            <person name="Dewar K."/>
            <person name="Juretic N."/>
            <person name="Blackburn G."/>
            <person name="Nisole A."/>
            <person name="Brunet B."/>
            <person name="Brandao M."/>
            <person name="Lumley L."/>
            <person name="Duan J."/>
            <person name="Quan G."/>
            <person name="Lucarotti C.J."/>
            <person name="Roe A.D."/>
            <person name="Sperling F.A.H."/>
            <person name="Levesque R.C."/>
            <person name="Cusson M."/>
        </authorList>
    </citation>
    <scope>NUCLEOTIDE SEQUENCE [LARGE SCALE GENOMIC DNA]</scope>
    <source>
        <strain evidence="1">Glfc:IPQL:Cfum</strain>
    </source>
</reference>